<evidence type="ECO:0000313" key="2">
    <source>
        <dbReference type="Proteomes" id="UP000824881"/>
    </source>
</evidence>
<keyword evidence="2" id="KW-1185">Reference proteome</keyword>
<evidence type="ECO:0000313" key="1">
    <source>
        <dbReference type="EMBL" id="KAG9223591.1"/>
    </source>
</evidence>
<gene>
    <name evidence="1" type="ORF">CCMSSC00406_0009222</name>
</gene>
<protein>
    <submittedName>
        <fullName evidence="1">Uncharacterized protein</fullName>
    </submittedName>
</protein>
<proteinExistence type="predicted"/>
<organism evidence="1 2">
    <name type="scientific">Pleurotus cornucopiae</name>
    <name type="common">Cornucopia mushroom</name>
    <dbReference type="NCBI Taxonomy" id="5321"/>
    <lineage>
        <taxon>Eukaryota</taxon>
        <taxon>Fungi</taxon>
        <taxon>Dikarya</taxon>
        <taxon>Basidiomycota</taxon>
        <taxon>Agaricomycotina</taxon>
        <taxon>Agaricomycetes</taxon>
        <taxon>Agaricomycetidae</taxon>
        <taxon>Agaricales</taxon>
        <taxon>Pleurotineae</taxon>
        <taxon>Pleurotaceae</taxon>
        <taxon>Pleurotus</taxon>
    </lineage>
</organism>
<name>A0ACB7J0X7_PLECO</name>
<sequence length="376" mass="41208">MPSWTVVLHLILRSLFAAKSVPPASSATICLSAIRRTIDTQPEMMKLTLAPIDPQRQGPVMLPSIRAHLAEFFEGIEIHRPNLPTAPALGSPISSELLLPPMNRRERESYTPRPAVFPGFLQRGSRIQFHAGYRPAGEHLVVGIRAPVVRFATPSVPSRGTSQSTQVSSESDCSLDDSPEMISAARVLYEMRRGLVKEDNYYNSDADEDEDDSPVEEYSRNLKRTRTGGIKTQGTAGVSSTVEETSDAVDTEIDRSFDVVQGREDQTSKLGVWPSPTKRPRLDTPKTFDEIRAAIRGAIRFQPPTGVRVEQVVNNENAHLGDSTNNGVLEANAKHLVDSAKGNTAASVMGHEDPKQNVMNELPSSSNIEANYSELV</sequence>
<accession>A0ACB7J0X7</accession>
<comment type="caution">
    <text evidence="1">The sequence shown here is derived from an EMBL/GenBank/DDBJ whole genome shotgun (WGS) entry which is preliminary data.</text>
</comment>
<dbReference type="Proteomes" id="UP000824881">
    <property type="component" value="Unassembled WGS sequence"/>
</dbReference>
<dbReference type="EMBL" id="WQMT02000004">
    <property type="protein sequence ID" value="KAG9223591.1"/>
    <property type="molecule type" value="Genomic_DNA"/>
</dbReference>
<reference evidence="1 2" key="1">
    <citation type="journal article" date="2021" name="Appl. Environ. Microbiol.">
        <title>Genetic linkage and physical mapping for an oyster mushroom Pleurotus cornucopiae and QTL analysis for the trait cap color.</title>
        <authorList>
            <person name="Zhang Y."/>
            <person name="Gao W."/>
            <person name="Sonnenberg A."/>
            <person name="Chen Q."/>
            <person name="Zhang J."/>
            <person name="Huang C."/>
        </authorList>
    </citation>
    <scope>NUCLEOTIDE SEQUENCE [LARGE SCALE GENOMIC DNA]</scope>
    <source>
        <strain evidence="1">CCMSSC00406</strain>
    </source>
</reference>